<keyword evidence="2" id="KW-1185">Reference proteome</keyword>
<dbReference type="GeneID" id="29472880"/>
<reference evidence="1 2" key="1">
    <citation type="journal article" date="2008" name="J. Bacteriol.">
        <title>Genome of the actinomycete plant pathogen Clavibacter michiganensis subsp. sepedonicus suggests recent niche adaptation.</title>
        <authorList>
            <person name="Bentley S.D."/>
            <person name="Corton C."/>
            <person name="Brown S.E."/>
            <person name="Barron A."/>
            <person name="Clark L."/>
            <person name="Doggett J."/>
            <person name="Harris B."/>
            <person name="Ormond D."/>
            <person name="Quail M.A."/>
            <person name="May G."/>
            <person name="Francis D."/>
            <person name="Knudson D."/>
            <person name="Parkhill J."/>
            <person name="Ishimaru C.A."/>
        </authorList>
    </citation>
    <scope>NUCLEOTIDE SEQUENCE [LARGE SCALE GENOMIC DNA]</scope>
    <source>
        <strain evidence="2">ATCC 33113 / DSM 20744 / JCM 9667 / LMG 2889 / ICMP 2535 / C-1</strain>
    </source>
</reference>
<evidence type="ECO:0000313" key="2">
    <source>
        <dbReference type="Proteomes" id="UP000001318"/>
    </source>
</evidence>
<evidence type="ECO:0000313" key="1">
    <source>
        <dbReference type="EMBL" id="CAQ03292.1"/>
    </source>
</evidence>
<protein>
    <submittedName>
        <fullName evidence="1">Uncharacterized protein</fullName>
    </submittedName>
</protein>
<dbReference type="KEGG" id="cms:pCSL0049"/>
<organism evidence="1 2">
    <name type="scientific">Clavibacter sepedonicus</name>
    <name type="common">Clavibacter michiganensis subsp. sepedonicus</name>
    <dbReference type="NCBI Taxonomy" id="31964"/>
    <lineage>
        <taxon>Bacteria</taxon>
        <taxon>Bacillati</taxon>
        <taxon>Actinomycetota</taxon>
        <taxon>Actinomycetes</taxon>
        <taxon>Micrococcales</taxon>
        <taxon>Microbacteriaceae</taxon>
        <taxon>Clavibacter</taxon>
    </lineage>
</organism>
<name>B0RJA2_CLASE</name>
<gene>
    <name evidence="1" type="ordered locus">pCSL0049</name>
</gene>
<keyword evidence="1" id="KW-0614">Plasmid</keyword>
<accession>B0RJA2</accession>
<geneLocation type="plasmid" evidence="1 2">
    <name>pCSL1</name>
</geneLocation>
<dbReference type="AlphaFoldDB" id="B0RJA2"/>
<dbReference type="Proteomes" id="UP000001318">
    <property type="component" value="Plasmid pCSL1"/>
</dbReference>
<dbReference type="EMBL" id="AM849036">
    <property type="protein sequence ID" value="CAQ03292.1"/>
    <property type="molecule type" value="Genomic_DNA"/>
</dbReference>
<dbReference type="RefSeq" id="WP_012300359.1">
    <property type="nucleotide sequence ID" value="NC_010408.1"/>
</dbReference>
<proteinExistence type="predicted"/>
<dbReference type="HOGENOM" id="CLU_1330000_0_0_11"/>
<sequence>MTKHFPTSPIDLAAVRAQLDDVHSATSRAQEEPLDISLRIAAEEQWKQLGKRVPALLANLQQAQAALERANAVADFAADPPVDDELLAIARGADASARPTEEAAGARRELYARGARDAIAGVLAVHHPQTRYSYDDGETSHPTEDDAHRYFEADPYWTAGVPLPELYTLEVCAECGALERRGQELYQDSLWPCRTIKTITPWRLIA</sequence>